<dbReference type="RefSeq" id="WP_227261545.1">
    <property type="nucleotide sequence ID" value="NZ_BAAADU010000002.1"/>
</dbReference>
<keyword evidence="10" id="KW-1185">Reference proteome</keyword>
<comment type="caution">
    <text evidence="9">The sequence shown here is derived from an EMBL/GenBank/DDBJ whole genome shotgun (WGS) entry which is preliminary data.</text>
</comment>
<dbReference type="InterPro" id="IPR020095">
    <property type="entry name" value="PsdUridine_synth_TruA_C"/>
</dbReference>
<evidence type="ECO:0000259" key="8">
    <source>
        <dbReference type="Pfam" id="PF01416"/>
    </source>
</evidence>
<accession>A0AAV3SZV3</accession>
<feature type="domain" description="Pseudouridine synthase I TruA alpha/beta" evidence="8">
    <location>
        <begin position="125"/>
        <end position="224"/>
    </location>
</feature>
<feature type="active site" description="Nucleophile" evidence="4 5">
    <location>
        <position position="54"/>
    </location>
</feature>
<evidence type="ECO:0000256" key="4">
    <source>
        <dbReference type="HAMAP-Rule" id="MF_00171"/>
    </source>
</evidence>
<evidence type="ECO:0000313" key="9">
    <source>
        <dbReference type="EMBL" id="GAA0647523.1"/>
    </source>
</evidence>
<name>A0AAV3SZV3_9EURY</name>
<dbReference type="Pfam" id="PF01416">
    <property type="entry name" value="PseudoU_synth_1"/>
    <property type="match status" value="1"/>
</dbReference>
<comment type="function">
    <text evidence="4">Formation of pseudouridine at positions 38, 39 and 40 in the anticodon stem and loop of transfer RNAs.</text>
</comment>
<dbReference type="InterPro" id="IPR001406">
    <property type="entry name" value="PsdUridine_synth_TruA"/>
</dbReference>
<dbReference type="InterPro" id="IPR020094">
    <property type="entry name" value="TruA/RsuA/RluB/E/F_N"/>
</dbReference>
<dbReference type="NCBIfam" id="NF000622">
    <property type="entry name" value="PRK00021.3-3"/>
    <property type="match status" value="1"/>
</dbReference>
<proteinExistence type="inferred from homology"/>
<evidence type="ECO:0000256" key="7">
    <source>
        <dbReference type="RuleBase" id="RU003792"/>
    </source>
</evidence>
<dbReference type="SUPFAM" id="SSF55120">
    <property type="entry name" value="Pseudouridine synthase"/>
    <property type="match status" value="1"/>
</dbReference>
<organism evidence="9 10">
    <name type="scientific">Salarchaeum japonicum</name>
    <dbReference type="NCBI Taxonomy" id="555573"/>
    <lineage>
        <taxon>Archaea</taxon>
        <taxon>Methanobacteriati</taxon>
        <taxon>Methanobacteriota</taxon>
        <taxon>Stenosarchaea group</taxon>
        <taxon>Halobacteria</taxon>
        <taxon>Halobacteriales</taxon>
        <taxon>Halobacteriaceae</taxon>
    </lineage>
</organism>
<dbReference type="InterPro" id="IPR020103">
    <property type="entry name" value="PsdUridine_synth_cat_dom_sf"/>
</dbReference>
<comment type="similarity">
    <text evidence="1 4 7">Belongs to the tRNA pseudouridine synthase TruA family.</text>
</comment>
<gene>
    <name evidence="4 9" type="primary">truA</name>
    <name evidence="9" type="ORF">GCM10009019_07460</name>
</gene>
<reference evidence="9 10" key="1">
    <citation type="journal article" date="2019" name="Int. J. Syst. Evol. Microbiol.">
        <title>The Global Catalogue of Microorganisms (GCM) 10K type strain sequencing project: providing services to taxonomists for standard genome sequencing and annotation.</title>
        <authorList>
            <consortium name="The Broad Institute Genomics Platform"/>
            <consortium name="The Broad Institute Genome Sequencing Center for Infectious Disease"/>
            <person name="Wu L."/>
            <person name="Ma J."/>
        </authorList>
    </citation>
    <scope>NUCLEOTIDE SEQUENCE [LARGE SCALE GENOMIC DNA]</scope>
    <source>
        <strain evidence="9 10">JCM 16327</strain>
    </source>
</reference>
<dbReference type="GO" id="GO:0003723">
    <property type="term" value="F:RNA binding"/>
    <property type="evidence" value="ECO:0007669"/>
    <property type="project" value="InterPro"/>
</dbReference>
<dbReference type="PANTHER" id="PTHR11142:SF0">
    <property type="entry name" value="TRNA PSEUDOURIDINE SYNTHASE-LIKE 1"/>
    <property type="match status" value="1"/>
</dbReference>
<feature type="binding site" evidence="4 6">
    <location>
        <position position="108"/>
    </location>
    <ligand>
        <name>substrate</name>
    </ligand>
</feature>
<dbReference type="Gene3D" id="3.30.70.660">
    <property type="entry name" value="Pseudouridine synthase I, catalytic domain, C-terminal subdomain"/>
    <property type="match status" value="1"/>
</dbReference>
<sequence length="261" mass="28922">MRAFRLAYDGTRYRGFQRQPHGDTVEDAIFRALRALDVFEDEKPEGYAAAGRTDAGVSARAQTVGFESPEWLTPRALNAELPDAVRAWAFADAPDGFHATHHARYREYVYHLHAPALDDERAREAARLLAGEHDFHNLTSDSKNTERDVSLSLSRDDDYLVFTVRAGGFPRGLVRRLAALVRDVGAGGSLDRVERVLSPEPLDGPLGVPPAPAHPLVLADVGYDLDFSRDDRALADCRETFASLAVERRTRARVADALYPQ</sequence>
<dbReference type="Gene3D" id="3.30.70.580">
    <property type="entry name" value="Pseudouridine synthase I, catalytic domain, N-terminal subdomain"/>
    <property type="match status" value="1"/>
</dbReference>
<dbReference type="PIRSF" id="PIRSF001430">
    <property type="entry name" value="tRNA_psdUrid_synth"/>
    <property type="match status" value="1"/>
</dbReference>
<dbReference type="Proteomes" id="UP001500194">
    <property type="component" value="Unassembled WGS sequence"/>
</dbReference>
<dbReference type="EMBL" id="BAAADU010000002">
    <property type="protein sequence ID" value="GAA0647523.1"/>
    <property type="molecule type" value="Genomic_DNA"/>
</dbReference>
<keyword evidence="2 4" id="KW-0819">tRNA processing</keyword>
<dbReference type="HAMAP" id="MF_00171">
    <property type="entry name" value="TruA"/>
    <property type="match status" value="1"/>
</dbReference>
<dbReference type="InterPro" id="IPR020097">
    <property type="entry name" value="PsdUridine_synth_TruA_a/b_dom"/>
</dbReference>
<comment type="caution">
    <text evidence="4">Lacks conserved residue(s) required for the propagation of feature annotation.</text>
</comment>
<evidence type="ECO:0000313" key="10">
    <source>
        <dbReference type="Proteomes" id="UP001500194"/>
    </source>
</evidence>
<protein>
    <recommendedName>
        <fullName evidence="4">tRNA pseudouridine synthase A</fullName>
        <ecNumber evidence="4">5.4.99.12</ecNumber>
    </recommendedName>
    <alternativeName>
        <fullName evidence="4">tRNA pseudouridine(38-40) synthase</fullName>
    </alternativeName>
    <alternativeName>
        <fullName evidence="4">tRNA pseudouridylate synthase I</fullName>
    </alternativeName>
    <alternativeName>
        <fullName evidence="4">tRNA-uridine isomerase I</fullName>
    </alternativeName>
</protein>
<comment type="catalytic activity">
    <reaction evidence="4 7">
        <text>uridine(38/39/40) in tRNA = pseudouridine(38/39/40) in tRNA</text>
        <dbReference type="Rhea" id="RHEA:22376"/>
        <dbReference type="Rhea" id="RHEA-COMP:10085"/>
        <dbReference type="Rhea" id="RHEA-COMP:10087"/>
        <dbReference type="ChEBI" id="CHEBI:65314"/>
        <dbReference type="ChEBI" id="CHEBI:65315"/>
        <dbReference type="EC" id="5.4.99.12"/>
    </reaction>
</comment>
<dbReference type="EC" id="5.4.99.12" evidence="4"/>
<evidence type="ECO:0000256" key="5">
    <source>
        <dbReference type="PIRSR" id="PIRSR001430-1"/>
    </source>
</evidence>
<dbReference type="PANTHER" id="PTHR11142">
    <property type="entry name" value="PSEUDOURIDYLATE SYNTHASE"/>
    <property type="match status" value="1"/>
</dbReference>
<dbReference type="GeneID" id="68572132"/>
<dbReference type="GO" id="GO:0160147">
    <property type="term" value="F:tRNA pseudouridine(38-40) synthase activity"/>
    <property type="evidence" value="ECO:0007669"/>
    <property type="project" value="UniProtKB-EC"/>
</dbReference>
<evidence type="ECO:0000256" key="2">
    <source>
        <dbReference type="ARBA" id="ARBA00022694"/>
    </source>
</evidence>
<keyword evidence="3 4" id="KW-0413">Isomerase</keyword>
<dbReference type="AlphaFoldDB" id="A0AAV3SZV3"/>
<dbReference type="GO" id="GO:0031119">
    <property type="term" value="P:tRNA pseudouridine synthesis"/>
    <property type="evidence" value="ECO:0007669"/>
    <property type="project" value="UniProtKB-UniRule"/>
</dbReference>
<evidence type="ECO:0000256" key="3">
    <source>
        <dbReference type="ARBA" id="ARBA00023235"/>
    </source>
</evidence>
<evidence type="ECO:0000256" key="1">
    <source>
        <dbReference type="ARBA" id="ARBA00009375"/>
    </source>
</evidence>
<evidence type="ECO:0000256" key="6">
    <source>
        <dbReference type="PIRSR" id="PIRSR001430-2"/>
    </source>
</evidence>